<dbReference type="GO" id="GO:0015629">
    <property type="term" value="C:actin cytoskeleton"/>
    <property type="evidence" value="ECO:0007669"/>
    <property type="project" value="TreeGrafter"/>
</dbReference>
<dbReference type="InterPro" id="IPR011993">
    <property type="entry name" value="PH-like_dom_sf"/>
</dbReference>
<dbReference type="InterPro" id="IPR052223">
    <property type="entry name" value="Actin_Cytoskeleton_Reg"/>
</dbReference>
<feature type="compositionally biased region" description="Basic and acidic residues" evidence="2">
    <location>
        <begin position="108"/>
        <end position="117"/>
    </location>
</feature>
<feature type="coiled-coil region" evidence="1">
    <location>
        <begin position="356"/>
        <end position="383"/>
    </location>
</feature>
<sequence>MKFYEIDFTRDEPDGEIDVRRCVRVVEFEADKNYGLQIHTRDGEVTLSAMTSRIRRNWIDILQRHIRPNGLPDITLISNVDSSDLWTLFHFNFSNGLYLFFRHMNSDKDTSSSHPDQHNSGSEVMSPVQDEPDMMSSPSTNQREAGVGRDKDQEKRLEDRTKWFQEGLLDREGESPWDKVQLKKGTVASVTHMMPQISETLIGTDIEKKWEDFEKIPFGEMMLISSNGSQVLSLRQQVEALRKGRIGGGPIVPCGPDTPCASKLEQIEREHRERLQEMEREHERERREMEREKERLLKEEAQNAIQDVQIFRCVCAFRPESVSLQQELEGLSERYSQRCVELRRVQHTAGQKHTLIQEKEREVLQLRKENQDLQARLTEEMSLMRSFITGQKSGMLLRVKENEIEYLHKEIGCLRNEIQSLTKVTLDHVLFILL</sequence>
<protein>
    <recommendedName>
        <fullName evidence="5">PH domain-containing protein</fullName>
    </recommendedName>
</protein>
<dbReference type="GO" id="GO:0051015">
    <property type="term" value="F:actin filament binding"/>
    <property type="evidence" value="ECO:0007669"/>
    <property type="project" value="TreeGrafter"/>
</dbReference>
<name>A0A3B4CGG8_PYGNA</name>
<dbReference type="AlphaFoldDB" id="A0A3B4CGG8"/>
<dbReference type="PANTHER" id="PTHR17271:SF14">
    <property type="entry name" value="TRIO AND F-ACTIN-BINDING PROTEIN-LIKE ISOFORM X1"/>
    <property type="match status" value="1"/>
</dbReference>
<dbReference type="Gene3D" id="2.30.29.30">
    <property type="entry name" value="Pleckstrin-homology domain (PH domain)/Phosphotyrosine-binding domain (PTB)"/>
    <property type="match status" value="1"/>
</dbReference>
<reference evidence="3" key="3">
    <citation type="submission" date="2025-09" db="UniProtKB">
        <authorList>
            <consortium name="Ensembl"/>
        </authorList>
    </citation>
    <scope>IDENTIFICATION</scope>
</reference>
<reference evidence="3" key="2">
    <citation type="submission" date="2025-08" db="UniProtKB">
        <authorList>
            <consortium name="Ensembl"/>
        </authorList>
    </citation>
    <scope>IDENTIFICATION</scope>
</reference>
<dbReference type="Ensembl" id="ENSPNAT00000015970.2">
    <property type="protein sequence ID" value="ENSPNAP00000009554.2"/>
    <property type="gene ID" value="ENSPNAG00000015067.2"/>
</dbReference>
<keyword evidence="1" id="KW-0175">Coiled coil</keyword>
<feature type="coiled-coil region" evidence="1">
    <location>
        <begin position="261"/>
        <end position="302"/>
    </location>
</feature>
<reference evidence="3 4" key="1">
    <citation type="submission" date="2020-10" db="EMBL/GenBank/DDBJ databases">
        <title>Pygocentrus nattereri (red-bellied piranha) genome, fPygNat1, primary haplotype.</title>
        <authorList>
            <person name="Myers G."/>
            <person name="Meyer A."/>
            <person name="Karagic N."/>
            <person name="Pippel M."/>
            <person name="Winkler S."/>
            <person name="Tracey A."/>
            <person name="Wood J."/>
            <person name="Formenti G."/>
            <person name="Howe K."/>
            <person name="Fedrigo O."/>
            <person name="Jarvis E.D."/>
        </authorList>
    </citation>
    <scope>NUCLEOTIDE SEQUENCE [LARGE SCALE GENOMIC DNA]</scope>
</reference>
<evidence type="ECO:0000256" key="1">
    <source>
        <dbReference type="SAM" id="Coils"/>
    </source>
</evidence>
<dbReference type="Proteomes" id="UP001501920">
    <property type="component" value="Chromosome 12"/>
</dbReference>
<dbReference type="SUPFAM" id="SSF50729">
    <property type="entry name" value="PH domain-like"/>
    <property type="match status" value="1"/>
</dbReference>
<dbReference type="OMA" id="MTYSNFR"/>
<dbReference type="PANTHER" id="PTHR17271">
    <property type="entry name" value="PLECKSTRIN HOMOLOGY PH DOMAIN-CONTAINING PROTEIN"/>
    <property type="match status" value="1"/>
</dbReference>
<organism evidence="3 4">
    <name type="scientific">Pygocentrus nattereri</name>
    <name type="common">Red-bellied piranha</name>
    <dbReference type="NCBI Taxonomy" id="42514"/>
    <lineage>
        <taxon>Eukaryota</taxon>
        <taxon>Metazoa</taxon>
        <taxon>Chordata</taxon>
        <taxon>Craniata</taxon>
        <taxon>Vertebrata</taxon>
        <taxon>Euteleostomi</taxon>
        <taxon>Actinopterygii</taxon>
        <taxon>Neopterygii</taxon>
        <taxon>Teleostei</taxon>
        <taxon>Ostariophysi</taxon>
        <taxon>Characiformes</taxon>
        <taxon>Characoidei</taxon>
        <taxon>Pygocentrus</taxon>
    </lineage>
</organism>
<accession>A0A3B4CGG8</accession>
<evidence type="ECO:0000256" key="2">
    <source>
        <dbReference type="SAM" id="MobiDB-lite"/>
    </source>
</evidence>
<dbReference type="GO" id="GO:1900026">
    <property type="term" value="P:positive regulation of substrate adhesion-dependent cell spreading"/>
    <property type="evidence" value="ECO:0007669"/>
    <property type="project" value="TreeGrafter"/>
</dbReference>
<proteinExistence type="predicted"/>
<dbReference type="GeneTree" id="ENSGT00940000157340"/>
<feature type="compositionally biased region" description="Basic and acidic residues" evidence="2">
    <location>
        <begin position="146"/>
        <end position="156"/>
    </location>
</feature>
<evidence type="ECO:0008006" key="5">
    <source>
        <dbReference type="Google" id="ProtNLM"/>
    </source>
</evidence>
<feature type="region of interest" description="Disordered" evidence="2">
    <location>
        <begin position="108"/>
        <end position="156"/>
    </location>
</feature>
<keyword evidence="4" id="KW-1185">Reference proteome</keyword>
<evidence type="ECO:0000313" key="4">
    <source>
        <dbReference type="Proteomes" id="UP001501920"/>
    </source>
</evidence>
<evidence type="ECO:0000313" key="3">
    <source>
        <dbReference type="Ensembl" id="ENSPNAP00000009554.2"/>
    </source>
</evidence>